<evidence type="ECO:0000313" key="3">
    <source>
        <dbReference type="Proteomes" id="UP000030745"/>
    </source>
</evidence>
<dbReference type="AlphaFoldDB" id="A0A067CM78"/>
<sequence>MMLAYYSLESPLTSVVKRAAEDLRRGTKRPRQGIESTPFPGDASPQKKQKTQHVVEPVVVAAPAADELDIDVDEAADRFHPQILGRYYDFDKTRSNLKVFSCRPWNNKVPAKGRFNVTTRRPTYRPKRYPLVAWTLPTFPLVSAGRHEL</sequence>
<dbReference type="Proteomes" id="UP000030745">
    <property type="component" value="Unassembled WGS sequence"/>
</dbReference>
<dbReference type="RefSeq" id="XP_012197503.1">
    <property type="nucleotide sequence ID" value="XM_012342113.1"/>
</dbReference>
<feature type="region of interest" description="Disordered" evidence="1">
    <location>
        <begin position="22"/>
        <end position="53"/>
    </location>
</feature>
<evidence type="ECO:0000313" key="2">
    <source>
        <dbReference type="EMBL" id="KDO31613.1"/>
    </source>
</evidence>
<protein>
    <submittedName>
        <fullName evidence="2">Uncharacterized protein</fullName>
    </submittedName>
</protein>
<dbReference type="KEGG" id="spar:SPRG_03533"/>
<dbReference type="EMBL" id="KK583197">
    <property type="protein sequence ID" value="KDO31613.1"/>
    <property type="molecule type" value="Genomic_DNA"/>
</dbReference>
<dbReference type="VEuPathDB" id="FungiDB:SPRG_03533"/>
<dbReference type="OrthoDB" id="75919at2759"/>
<name>A0A067CM78_SAPPC</name>
<keyword evidence="3" id="KW-1185">Reference proteome</keyword>
<organism evidence="2 3">
    <name type="scientific">Saprolegnia parasitica (strain CBS 223.65)</name>
    <dbReference type="NCBI Taxonomy" id="695850"/>
    <lineage>
        <taxon>Eukaryota</taxon>
        <taxon>Sar</taxon>
        <taxon>Stramenopiles</taxon>
        <taxon>Oomycota</taxon>
        <taxon>Saprolegniomycetes</taxon>
        <taxon>Saprolegniales</taxon>
        <taxon>Saprolegniaceae</taxon>
        <taxon>Saprolegnia</taxon>
    </lineage>
</organism>
<reference evidence="2 3" key="1">
    <citation type="journal article" date="2013" name="PLoS Genet.">
        <title>Distinctive expansion of potential virulence genes in the genome of the oomycete fish pathogen Saprolegnia parasitica.</title>
        <authorList>
            <person name="Jiang R.H."/>
            <person name="de Bruijn I."/>
            <person name="Haas B.J."/>
            <person name="Belmonte R."/>
            <person name="Lobach L."/>
            <person name="Christie J."/>
            <person name="van den Ackerveken G."/>
            <person name="Bottin A."/>
            <person name="Bulone V."/>
            <person name="Diaz-Moreno S.M."/>
            <person name="Dumas B."/>
            <person name="Fan L."/>
            <person name="Gaulin E."/>
            <person name="Govers F."/>
            <person name="Grenville-Briggs L.J."/>
            <person name="Horner N.R."/>
            <person name="Levin J.Z."/>
            <person name="Mammella M."/>
            <person name="Meijer H.J."/>
            <person name="Morris P."/>
            <person name="Nusbaum C."/>
            <person name="Oome S."/>
            <person name="Phillips A.J."/>
            <person name="van Rooyen D."/>
            <person name="Rzeszutek E."/>
            <person name="Saraiva M."/>
            <person name="Secombes C.J."/>
            <person name="Seidl M.F."/>
            <person name="Snel B."/>
            <person name="Stassen J.H."/>
            <person name="Sykes S."/>
            <person name="Tripathy S."/>
            <person name="van den Berg H."/>
            <person name="Vega-Arreguin J.C."/>
            <person name="Wawra S."/>
            <person name="Young S.K."/>
            <person name="Zeng Q."/>
            <person name="Dieguez-Uribeondo J."/>
            <person name="Russ C."/>
            <person name="Tyler B.M."/>
            <person name="van West P."/>
        </authorList>
    </citation>
    <scope>NUCLEOTIDE SEQUENCE [LARGE SCALE GENOMIC DNA]</scope>
    <source>
        <strain evidence="2 3">CBS 223.65</strain>
    </source>
</reference>
<evidence type="ECO:0000256" key="1">
    <source>
        <dbReference type="SAM" id="MobiDB-lite"/>
    </source>
</evidence>
<dbReference type="GeneID" id="24126027"/>
<gene>
    <name evidence="2" type="ORF">SPRG_03533</name>
</gene>
<proteinExistence type="predicted"/>
<accession>A0A067CM78</accession>
<dbReference type="OMA" id="RYPLVAW"/>